<protein>
    <submittedName>
        <fullName evidence="1">Uncharacterized protein</fullName>
    </submittedName>
</protein>
<gene>
    <name evidence="1" type="ORF">DM82_5586</name>
</gene>
<reference evidence="1 2" key="1">
    <citation type="submission" date="2014-06" db="EMBL/GenBank/DDBJ databases">
        <authorList>
            <person name="Bishop-Lilly K.A."/>
            <person name="Broomall S.M."/>
            <person name="Chain P.S."/>
            <person name="Chertkov O."/>
            <person name="Coyne S.R."/>
            <person name="Daligault H.E."/>
            <person name="Davenport K.W."/>
            <person name="Erkkila T."/>
            <person name="Frey K.G."/>
            <person name="Gibbons H.S."/>
            <person name="Gu W."/>
            <person name="Jaissle J."/>
            <person name="Johnson S.L."/>
            <person name="Koroleva G.I."/>
            <person name="Ladner J.T."/>
            <person name="Lo C.-C."/>
            <person name="Minogue T.D."/>
            <person name="Munk C."/>
            <person name="Palacios G.F."/>
            <person name="Redden C.L."/>
            <person name="Rosenzweig C.N."/>
            <person name="Scholz M.B."/>
            <person name="Teshima H."/>
            <person name="Xu Y."/>
        </authorList>
    </citation>
    <scope>NUCLEOTIDE SEQUENCE [LARGE SCALE GENOMIC DNA]</scope>
    <source>
        <strain evidence="1 2">EO147</strain>
    </source>
</reference>
<evidence type="ECO:0000313" key="2">
    <source>
        <dbReference type="Proteomes" id="UP000029424"/>
    </source>
</evidence>
<sequence>MLPVLPLRTICVSSAVRPIQSLVMPGVTPPVHDPMPVVQGEVMDALAPYPVSDASTPL</sequence>
<dbReference type="EMBL" id="CP008727">
    <property type="protein sequence ID" value="AIO69630.1"/>
    <property type="molecule type" value="Genomic_DNA"/>
</dbReference>
<dbReference type="KEGG" id="bok:DM82_5586"/>
<proteinExistence type="predicted"/>
<dbReference type="AlphaFoldDB" id="A0AAI8FR38"/>
<evidence type="ECO:0000313" key="1">
    <source>
        <dbReference type="EMBL" id="AIO69630.1"/>
    </source>
</evidence>
<accession>A0AAI8FR38</accession>
<dbReference type="Proteomes" id="UP000029424">
    <property type="component" value="Chromosome 2"/>
</dbReference>
<organism evidence="1 2">
    <name type="scientific">Burkholderia oklahomensis</name>
    <dbReference type="NCBI Taxonomy" id="342113"/>
    <lineage>
        <taxon>Bacteria</taxon>
        <taxon>Pseudomonadati</taxon>
        <taxon>Pseudomonadota</taxon>
        <taxon>Betaproteobacteria</taxon>
        <taxon>Burkholderiales</taxon>
        <taxon>Burkholderiaceae</taxon>
        <taxon>Burkholderia</taxon>
        <taxon>pseudomallei group</taxon>
    </lineage>
</organism>
<name>A0AAI8FR38_9BURK</name>
<keyword evidence="2" id="KW-1185">Reference proteome</keyword>